<dbReference type="GO" id="GO:0032259">
    <property type="term" value="P:methylation"/>
    <property type="evidence" value="ECO:0007669"/>
    <property type="project" value="UniProtKB-KW"/>
</dbReference>
<evidence type="ECO:0000259" key="3">
    <source>
        <dbReference type="PROSITE" id="PS51685"/>
    </source>
</evidence>
<gene>
    <name evidence="4" type="ORF">QCA50_004985</name>
</gene>
<dbReference type="AlphaFoldDB" id="A0AAW0GFR4"/>
<comment type="caution">
    <text evidence="4">The sequence shown here is derived from an EMBL/GenBank/DDBJ whole genome shotgun (WGS) entry which is preliminary data.</text>
</comment>
<proteinExistence type="inferred from homology"/>
<keyword evidence="5" id="KW-1185">Reference proteome</keyword>
<name>A0AAW0GFR4_9APHY</name>
<evidence type="ECO:0000313" key="4">
    <source>
        <dbReference type="EMBL" id="KAK7691586.1"/>
    </source>
</evidence>
<evidence type="ECO:0000256" key="1">
    <source>
        <dbReference type="ARBA" id="ARBA00022679"/>
    </source>
</evidence>
<dbReference type="GO" id="GO:0003838">
    <property type="term" value="F:sterol 24-C-methyltransferase activity"/>
    <property type="evidence" value="ECO:0007669"/>
    <property type="project" value="TreeGrafter"/>
</dbReference>
<reference evidence="4 5" key="1">
    <citation type="submission" date="2022-09" db="EMBL/GenBank/DDBJ databases">
        <authorList>
            <person name="Palmer J.M."/>
        </authorList>
    </citation>
    <scope>NUCLEOTIDE SEQUENCE [LARGE SCALE GENOMIC DNA]</scope>
    <source>
        <strain evidence="4 5">DSM 7382</strain>
    </source>
</reference>
<dbReference type="Pfam" id="PF08498">
    <property type="entry name" value="Sterol_MT_C"/>
    <property type="match status" value="1"/>
</dbReference>
<keyword evidence="2" id="KW-0489">Methyltransferase</keyword>
<protein>
    <recommendedName>
        <fullName evidence="3">SAM-dependent methyltransferase Erg6/SMT-type domain-containing protein</fullName>
    </recommendedName>
</protein>
<accession>A0AAW0GFR4</accession>
<keyword evidence="2" id="KW-0949">S-adenosyl-L-methionine</keyword>
<dbReference type="PROSITE" id="PS51685">
    <property type="entry name" value="SAM_MT_ERG6_SMT"/>
    <property type="match status" value="1"/>
</dbReference>
<dbReference type="Proteomes" id="UP001385951">
    <property type="component" value="Unassembled WGS sequence"/>
</dbReference>
<keyword evidence="1 2" id="KW-0808">Transferase</keyword>
<dbReference type="GO" id="GO:0005783">
    <property type="term" value="C:endoplasmic reticulum"/>
    <property type="evidence" value="ECO:0007669"/>
    <property type="project" value="TreeGrafter"/>
</dbReference>
<evidence type="ECO:0000256" key="2">
    <source>
        <dbReference type="PROSITE-ProRule" id="PRU01022"/>
    </source>
</evidence>
<dbReference type="PANTHER" id="PTHR44068:SF1">
    <property type="entry name" value="HYPOTHETICAL LOC100005854"/>
    <property type="match status" value="1"/>
</dbReference>
<sequence>MRSLQSVRKAMRAVGFEVLHEEDLAERSDDIPWYYPLEGDLFKAQTAWDLFMCWRTSASGKFVTHYGLWTMEKLRLVPSGTYDVCETLKIAGDACVWGGKEKLFTPMYLVISRKPE</sequence>
<dbReference type="InterPro" id="IPR013705">
    <property type="entry name" value="Sterol_MeTrfase_C"/>
</dbReference>
<evidence type="ECO:0000313" key="5">
    <source>
        <dbReference type="Proteomes" id="UP001385951"/>
    </source>
</evidence>
<feature type="domain" description="SAM-dependent methyltransferase Erg6/SMT-type" evidence="3">
    <location>
        <begin position="1"/>
        <end position="115"/>
    </location>
</feature>
<dbReference type="PANTHER" id="PTHR44068">
    <property type="entry name" value="ZGC:194242"/>
    <property type="match status" value="1"/>
</dbReference>
<dbReference type="EMBL" id="JASBNA010000005">
    <property type="protein sequence ID" value="KAK7691586.1"/>
    <property type="molecule type" value="Genomic_DNA"/>
</dbReference>
<organism evidence="4 5">
    <name type="scientific">Cerrena zonata</name>
    <dbReference type="NCBI Taxonomy" id="2478898"/>
    <lineage>
        <taxon>Eukaryota</taxon>
        <taxon>Fungi</taxon>
        <taxon>Dikarya</taxon>
        <taxon>Basidiomycota</taxon>
        <taxon>Agaricomycotina</taxon>
        <taxon>Agaricomycetes</taxon>
        <taxon>Polyporales</taxon>
        <taxon>Cerrenaceae</taxon>
        <taxon>Cerrena</taxon>
    </lineage>
</organism>
<dbReference type="InterPro" id="IPR050447">
    <property type="entry name" value="Erg6_SMT_methyltransf"/>
</dbReference>
<dbReference type="GO" id="GO:0006696">
    <property type="term" value="P:ergosterol biosynthetic process"/>
    <property type="evidence" value="ECO:0007669"/>
    <property type="project" value="TreeGrafter"/>
</dbReference>
<comment type="similarity">
    <text evidence="2">Belongs to the class I-like SAM-binding methyltransferase superfamily. Erg6/SMT family.</text>
</comment>
<dbReference type="InterPro" id="IPR030384">
    <property type="entry name" value="MeTrfase_SMT"/>
</dbReference>